<dbReference type="InParanoid" id="Q6BVU9"/>
<dbReference type="RefSeq" id="XP_457670.1">
    <property type="nucleotide sequence ID" value="XM_457670.1"/>
</dbReference>
<sequence>MACICTLPDDYWNNMYQCIKCSPQIDAMDISANELSDTFKGEYCTSQSSSTELASSSSLSAALNIANLPNLKLWYLSISLLSFII</sequence>
<dbReference type="KEGG" id="dha:DEHA2B16522g"/>
<keyword evidence="2" id="KW-1185">Reference proteome</keyword>
<proteinExistence type="predicted"/>
<dbReference type="HOGENOM" id="CLU_2512593_0_0_1"/>
<gene>
    <name evidence="1" type="ordered locus">DEHA2B16522g</name>
</gene>
<dbReference type="AlphaFoldDB" id="Q6BVU9"/>
<organism evidence="1 2">
    <name type="scientific">Debaryomyces hansenii (strain ATCC 36239 / CBS 767 / BCRC 21394 / JCM 1990 / NBRC 0083 / IGC 2968)</name>
    <name type="common">Yeast</name>
    <name type="synonym">Torulaspora hansenii</name>
    <dbReference type="NCBI Taxonomy" id="284592"/>
    <lineage>
        <taxon>Eukaryota</taxon>
        <taxon>Fungi</taxon>
        <taxon>Dikarya</taxon>
        <taxon>Ascomycota</taxon>
        <taxon>Saccharomycotina</taxon>
        <taxon>Pichiomycetes</taxon>
        <taxon>Debaryomycetaceae</taxon>
        <taxon>Debaryomyces</taxon>
    </lineage>
</organism>
<protein>
    <submittedName>
        <fullName evidence="1">DEHA2B16522p</fullName>
    </submittedName>
</protein>
<reference evidence="1 2" key="1">
    <citation type="journal article" date="2004" name="Nature">
        <title>Genome evolution in yeasts.</title>
        <authorList>
            <consortium name="Genolevures"/>
            <person name="Dujon B."/>
            <person name="Sherman D."/>
            <person name="Fischer G."/>
            <person name="Durrens P."/>
            <person name="Casaregola S."/>
            <person name="Lafontaine I."/>
            <person name="de Montigny J."/>
            <person name="Marck C."/>
            <person name="Neuveglise C."/>
            <person name="Talla E."/>
            <person name="Goffard N."/>
            <person name="Frangeul L."/>
            <person name="Aigle M."/>
            <person name="Anthouard V."/>
            <person name="Babour A."/>
            <person name="Barbe V."/>
            <person name="Barnay S."/>
            <person name="Blanchin S."/>
            <person name="Beckerich J.M."/>
            <person name="Beyne E."/>
            <person name="Bleykasten C."/>
            <person name="Boisrame A."/>
            <person name="Boyer J."/>
            <person name="Cattolico L."/>
            <person name="Confanioleri F."/>
            <person name="de Daruvar A."/>
            <person name="Despons L."/>
            <person name="Fabre E."/>
            <person name="Fairhead C."/>
            <person name="Ferry-Dumazet H."/>
            <person name="Groppi A."/>
            <person name="Hantraye F."/>
            <person name="Hennequin C."/>
            <person name="Jauniaux N."/>
            <person name="Joyet P."/>
            <person name="Kachouri R."/>
            <person name="Kerrest A."/>
            <person name="Koszul R."/>
            <person name="Lemaire M."/>
            <person name="Lesur I."/>
            <person name="Ma L."/>
            <person name="Muller H."/>
            <person name="Nicaud J.M."/>
            <person name="Nikolski M."/>
            <person name="Oztas S."/>
            <person name="Ozier-Kalogeropoulos O."/>
            <person name="Pellenz S."/>
            <person name="Potier S."/>
            <person name="Richard G.F."/>
            <person name="Straub M.L."/>
            <person name="Suleau A."/>
            <person name="Swennene D."/>
            <person name="Tekaia F."/>
            <person name="Wesolowski-Louvel M."/>
            <person name="Westhof E."/>
            <person name="Wirth B."/>
            <person name="Zeniou-Meyer M."/>
            <person name="Zivanovic I."/>
            <person name="Bolotin-Fukuhara M."/>
            <person name="Thierry A."/>
            <person name="Bouchier C."/>
            <person name="Caudron B."/>
            <person name="Scarpelli C."/>
            <person name="Gaillardin C."/>
            <person name="Weissenbach J."/>
            <person name="Wincker P."/>
            <person name="Souciet J.L."/>
        </authorList>
    </citation>
    <scope>NUCLEOTIDE SEQUENCE [LARGE SCALE GENOMIC DNA]</scope>
    <source>
        <strain evidence="2">ATCC 36239 / CBS 767 / BCRC 21394 / JCM 1990 / NBRC 0083 / IGC 2968</strain>
    </source>
</reference>
<dbReference type="EMBL" id="CR382134">
    <property type="protein sequence ID" value="CAG85684.1"/>
    <property type="molecule type" value="Genomic_DNA"/>
</dbReference>
<evidence type="ECO:0000313" key="2">
    <source>
        <dbReference type="Proteomes" id="UP000000599"/>
    </source>
</evidence>
<evidence type="ECO:0000313" key="1">
    <source>
        <dbReference type="EMBL" id="CAG85684.1"/>
    </source>
</evidence>
<dbReference type="Proteomes" id="UP000000599">
    <property type="component" value="Chromosome B"/>
</dbReference>
<dbReference type="GeneID" id="2913647"/>
<name>Q6BVU9_DEBHA</name>
<accession>Q6BVU9</accession>
<dbReference type="VEuPathDB" id="FungiDB:DEHA2B16522g"/>